<evidence type="ECO:0000256" key="1">
    <source>
        <dbReference type="SAM" id="SignalP"/>
    </source>
</evidence>
<evidence type="ECO:0000313" key="3">
    <source>
        <dbReference type="Proteomes" id="UP001472866"/>
    </source>
</evidence>
<evidence type="ECO:0000313" key="2">
    <source>
        <dbReference type="EMBL" id="WZN58554.1"/>
    </source>
</evidence>
<gene>
    <name evidence="2" type="ORF">HKI87_01g00780</name>
</gene>
<reference evidence="2 3" key="1">
    <citation type="submission" date="2024-03" db="EMBL/GenBank/DDBJ databases">
        <title>Complete genome sequence of the green alga Chloropicon roscoffensis RCC1871.</title>
        <authorList>
            <person name="Lemieux C."/>
            <person name="Pombert J.-F."/>
            <person name="Otis C."/>
            <person name="Turmel M."/>
        </authorList>
    </citation>
    <scope>NUCLEOTIDE SEQUENCE [LARGE SCALE GENOMIC DNA]</scope>
    <source>
        <strain evidence="2 3">RCC1871</strain>
    </source>
</reference>
<sequence length="177" mass="20055">MSMMKRFFVTMAVAVFVVFASGSYAGEEPMMNDTAMNMTMNDTMMNMTMNGTDMANDTIEEPASDDGRRRLLGEEMMNDTMMNMTMNDTMMNMTMNGTDMANDTIEEPASDDGRRRLLDMHEMMNDTMMNDTMMNMTMNDTMGNMTMNGTDMANDTIAEEEPASDDGRRRLRLLIEA</sequence>
<dbReference type="EMBL" id="CP151501">
    <property type="protein sequence ID" value="WZN58554.1"/>
    <property type="molecule type" value="Genomic_DNA"/>
</dbReference>
<keyword evidence="1" id="KW-0732">Signal</keyword>
<protein>
    <submittedName>
        <fullName evidence="2">Uncharacterized protein</fullName>
    </submittedName>
</protein>
<keyword evidence="3" id="KW-1185">Reference proteome</keyword>
<proteinExistence type="predicted"/>
<name>A0AAX4NY53_9CHLO</name>
<dbReference type="Proteomes" id="UP001472866">
    <property type="component" value="Chromosome 01"/>
</dbReference>
<feature type="chain" id="PRO_5043377001" evidence="1">
    <location>
        <begin position="26"/>
        <end position="177"/>
    </location>
</feature>
<feature type="signal peptide" evidence="1">
    <location>
        <begin position="1"/>
        <end position="25"/>
    </location>
</feature>
<accession>A0AAX4NY53</accession>
<organism evidence="2 3">
    <name type="scientific">Chloropicon roscoffensis</name>
    <dbReference type="NCBI Taxonomy" id="1461544"/>
    <lineage>
        <taxon>Eukaryota</taxon>
        <taxon>Viridiplantae</taxon>
        <taxon>Chlorophyta</taxon>
        <taxon>Chloropicophyceae</taxon>
        <taxon>Chloropicales</taxon>
        <taxon>Chloropicaceae</taxon>
        <taxon>Chloropicon</taxon>
    </lineage>
</organism>
<dbReference type="AlphaFoldDB" id="A0AAX4NY53"/>